<reference evidence="1 2" key="1">
    <citation type="submission" date="2019-11" db="EMBL/GenBank/DDBJ databases">
        <title>Comparative genomics of hydrocarbon-degrading Desulfosarcina strains.</title>
        <authorList>
            <person name="Watanabe M."/>
            <person name="Kojima H."/>
            <person name="Fukui M."/>
        </authorList>
    </citation>
    <scope>NUCLEOTIDE SEQUENCE [LARGE SCALE GENOMIC DNA]</scope>
    <source>
        <strain evidence="1 2">28bB2T</strain>
    </source>
</reference>
<dbReference type="EMBL" id="AP021876">
    <property type="protein sequence ID" value="BBO82531.1"/>
    <property type="molecule type" value="Genomic_DNA"/>
</dbReference>
<accession>A0A5K7ZN22</accession>
<dbReference type="AlphaFoldDB" id="A0A5K7ZN22"/>
<name>A0A5K7ZN22_9BACT</name>
<sequence length="63" mass="7152">MPFGIGLQLILDLSIKNQDQACQHHPVGWTMRQTGIQYMDFSENPNLPKQALFDAMPASFTRC</sequence>
<dbReference type="Proteomes" id="UP000425960">
    <property type="component" value="Chromosome"/>
</dbReference>
<gene>
    <name evidence="1" type="ORF">DSCO28_30970</name>
</gene>
<protein>
    <submittedName>
        <fullName evidence="1">Uncharacterized protein</fullName>
    </submittedName>
</protein>
<proteinExistence type="predicted"/>
<evidence type="ECO:0000313" key="1">
    <source>
        <dbReference type="EMBL" id="BBO82531.1"/>
    </source>
</evidence>
<evidence type="ECO:0000313" key="2">
    <source>
        <dbReference type="Proteomes" id="UP000425960"/>
    </source>
</evidence>
<dbReference type="KEGG" id="dov:DSCO28_30970"/>
<organism evidence="1 2">
    <name type="scientific">Desulfosarcina ovata subsp. sediminis</name>
    <dbReference type="NCBI Taxonomy" id="885957"/>
    <lineage>
        <taxon>Bacteria</taxon>
        <taxon>Pseudomonadati</taxon>
        <taxon>Thermodesulfobacteriota</taxon>
        <taxon>Desulfobacteria</taxon>
        <taxon>Desulfobacterales</taxon>
        <taxon>Desulfosarcinaceae</taxon>
        <taxon>Desulfosarcina</taxon>
    </lineage>
</organism>